<feature type="compositionally biased region" description="Basic residues" evidence="1">
    <location>
        <begin position="328"/>
        <end position="349"/>
    </location>
</feature>
<feature type="non-terminal residue" evidence="2">
    <location>
        <position position="1"/>
    </location>
</feature>
<feature type="region of interest" description="Disordered" evidence="1">
    <location>
        <begin position="250"/>
        <end position="380"/>
    </location>
</feature>
<gene>
    <name evidence="2" type="ORF">AVDCRST_MAG59-3935</name>
</gene>
<protein>
    <submittedName>
        <fullName evidence="2">Uncharacterized protein</fullName>
    </submittedName>
</protein>
<feature type="compositionally biased region" description="Basic and acidic residues" evidence="1">
    <location>
        <begin position="1"/>
        <end position="13"/>
    </location>
</feature>
<organism evidence="2">
    <name type="scientific">uncultured Thermomicrobiales bacterium</name>
    <dbReference type="NCBI Taxonomy" id="1645740"/>
    <lineage>
        <taxon>Bacteria</taxon>
        <taxon>Pseudomonadati</taxon>
        <taxon>Thermomicrobiota</taxon>
        <taxon>Thermomicrobia</taxon>
        <taxon>Thermomicrobiales</taxon>
        <taxon>environmental samples</taxon>
    </lineage>
</organism>
<feature type="non-terminal residue" evidence="2">
    <location>
        <position position="380"/>
    </location>
</feature>
<sequence length="380" mass="42423">EDRRCPYDRRGQPLEKLGLCPALHRRGDRRHRRSDRGPQHEAARGGRPRAEAALPRHGPARRRRRLGQPLQGQLPEPEPGDGRDRDGLLGYPRQEPGRADLAAARWQGPAPHPGLRQRLVQGPARPRVLRRGGAGGGRARLHRAQVRPLRKRLPLHRRRRAAPVAGDRGGGPRRGRGVGRPPDRGARPLLRLDRDRGRPGARRVPPVLVRDADDVDRARRDGRGGAGHPGAGRRRRALLCQGGLCQVAGAAGDRRRAAGDPPLRRRLGLDQDRRPGRGVRGVRRPPQRPEPVHHRRQRPRRGGPAEPPDPGVLRRLPRPVEPGDHERHRPHRRRVHRGAGRPRLRRRPGRGGDGEVPLRRAQLPAPVRGRLGAPRFPGRL</sequence>
<proteinExistence type="predicted"/>
<dbReference type="AlphaFoldDB" id="A0A6J4VB94"/>
<feature type="compositionally biased region" description="Basic residues" evidence="1">
    <location>
        <begin position="23"/>
        <end position="34"/>
    </location>
</feature>
<evidence type="ECO:0000256" key="1">
    <source>
        <dbReference type="SAM" id="MobiDB-lite"/>
    </source>
</evidence>
<feature type="compositionally biased region" description="Basic and acidic residues" evidence="1">
    <location>
        <begin position="181"/>
        <end position="198"/>
    </location>
</feature>
<feature type="compositionally biased region" description="Basic and acidic residues" evidence="1">
    <location>
        <begin position="35"/>
        <end position="50"/>
    </location>
</feature>
<dbReference type="EMBL" id="CADCWF010000286">
    <property type="protein sequence ID" value="CAA9574544.1"/>
    <property type="molecule type" value="Genomic_DNA"/>
</dbReference>
<reference evidence="2" key="1">
    <citation type="submission" date="2020-02" db="EMBL/GenBank/DDBJ databases">
        <authorList>
            <person name="Meier V. D."/>
        </authorList>
    </citation>
    <scope>NUCLEOTIDE SEQUENCE</scope>
    <source>
        <strain evidence="2">AVDCRST_MAG59</strain>
    </source>
</reference>
<name>A0A6J4VB94_9BACT</name>
<feature type="compositionally biased region" description="Basic and acidic residues" evidence="1">
    <location>
        <begin position="210"/>
        <end position="223"/>
    </location>
</feature>
<evidence type="ECO:0000313" key="2">
    <source>
        <dbReference type="EMBL" id="CAA9574544.1"/>
    </source>
</evidence>
<feature type="compositionally biased region" description="Basic residues" evidence="1">
    <location>
        <begin position="276"/>
        <end position="286"/>
    </location>
</feature>
<feature type="region of interest" description="Disordered" evidence="1">
    <location>
        <begin position="1"/>
        <end position="234"/>
    </location>
</feature>
<accession>A0A6J4VB94</accession>
<feature type="compositionally biased region" description="Basic residues" evidence="1">
    <location>
        <begin position="139"/>
        <end position="161"/>
    </location>
</feature>